<dbReference type="Proteomes" id="UP000708208">
    <property type="component" value="Unassembled WGS sequence"/>
</dbReference>
<name>A0A8J2JMF0_9HEXA</name>
<dbReference type="EMBL" id="CAJVCH010088907">
    <property type="protein sequence ID" value="CAG7722399.1"/>
    <property type="molecule type" value="Genomic_DNA"/>
</dbReference>
<keyword evidence="1" id="KW-0175">Coiled coil</keyword>
<dbReference type="Pfam" id="PF00078">
    <property type="entry name" value="RVT_1"/>
    <property type="match status" value="1"/>
</dbReference>
<evidence type="ECO:0000313" key="4">
    <source>
        <dbReference type="Proteomes" id="UP000708208"/>
    </source>
</evidence>
<proteinExistence type="predicted"/>
<keyword evidence="4" id="KW-1185">Reference proteome</keyword>
<organism evidence="3 4">
    <name type="scientific">Allacma fusca</name>
    <dbReference type="NCBI Taxonomy" id="39272"/>
    <lineage>
        <taxon>Eukaryota</taxon>
        <taxon>Metazoa</taxon>
        <taxon>Ecdysozoa</taxon>
        <taxon>Arthropoda</taxon>
        <taxon>Hexapoda</taxon>
        <taxon>Collembola</taxon>
        <taxon>Symphypleona</taxon>
        <taxon>Sminthuridae</taxon>
        <taxon>Allacma</taxon>
    </lineage>
</organism>
<dbReference type="InterPro" id="IPR000477">
    <property type="entry name" value="RT_dom"/>
</dbReference>
<dbReference type="PANTHER" id="PTHR19446">
    <property type="entry name" value="REVERSE TRANSCRIPTASES"/>
    <property type="match status" value="1"/>
</dbReference>
<protein>
    <recommendedName>
        <fullName evidence="2">Reverse transcriptase domain-containing protein</fullName>
    </recommendedName>
</protein>
<reference evidence="3" key="1">
    <citation type="submission" date="2021-06" db="EMBL/GenBank/DDBJ databases">
        <authorList>
            <person name="Hodson N. C."/>
            <person name="Mongue J. A."/>
            <person name="Jaron S. K."/>
        </authorList>
    </citation>
    <scope>NUCLEOTIDE SEQUENCE</scope>
</reference>
<feature type="domain" description="Reverse transcriptase" evidence="2">
    <location>
        <begin position="333"/>
        <end position="416"/>
    </location>
</feature>
<evidence type="ECO:0000313" key="3">
    <source>
        <dbReference type="EMBL" id="CAG7722399.1"/>
    </source>
</evidence>
<comment type="caution">
    <text evidence="3">The sequence shown here is derived from an EMBL/GenBank/DDBJ whole genome shotgun (WGS) entry which is preliminary data.</text>
</comment>
<dbReference type="OrthoDB" id="414730at2759"/>
<evidence type="ECO:0000256" key="1">
    <source>
        <dbReference type="SAM" id="Coils"/>
    </source>
</evidence>
<gene>
    <name evidence="3" type="ORF">AFUS01_LOCUS11538</name>
</gene>
<dbReference type="AlphaFoldDB" id="A0A8J2JMF0"/>
<sequence length="442" mass="51428">MSSPDHSDRMDKIMEKLEAMDKKLTKLDEVITSINKINSAVRSLNKKTESLDTKVKKQEEEIKTLKSSIRQINNNQIFLSTPDRNQNLIVKANFGYTLPAFSYDLSVDDLNLAITEVVKTAAIKCDMVKSVYIGKYNYGNNKPWYDHDCRRSHSNVLNKLKYVRKNNYNKVQLWEYHEARKCHSDIIKNKRRGYFDHLRKCLRNPNSTSIFWKTFNLFKSRKSNENPINVESWHNFYFEVMPAKSLEIIFENSFSKVDDQLDAEITFSELEYVIKSLQTNKAPGTDGISNEFWKHATSDLCTRLLSLFNSVFTSGLTPKIWSEIEMLYPWYETRNVLPESQAGFRKYRGCRDQLFTLLAIIQTKLSRPGGKLCALFVDLARAFDSLNHNRMWRKLDAFGVSGKMIRVLKSLYDNAIVKIRVGKVYTNPIVHAVNKYTKEINI</sequence>
<accession>A0A8J2JMF0</accession>
<evidence type="ECO:0000259" key="2">
    <source>
        <dbReference type="Pfam" id="PF00078"/>
    </source>
</evidence>
<feature type="coiled-coil region" evidence="1">
    <location>
        <begin position="10"/>
        <end position="75"/>
    </location>
</feature>